<dbReference type="Gene3D" id="1.10.10.1940">
    <property type="match status" value="1"/>
</dbReference>
<organism evidence="4 5">
    <name type="scientific">Ancylostoma caninum</name>
    <name type="common">Dog hookworm</name>
    <dbReference type="NCBI Taxonomy" id="29170"/>
    <lineage>
        <taxon>Eukaryota</taxon>
        <taxon>Metazoa</taxon>
        <taxon>Ecdysozoa</taxon>
        <taxon>Nematoda</taxon>
        <taxon>Chromadorea</taxon>
        <taxon>Rhabditida</taxon>
        <taxon>Rhabditina</taxon>
        <taxon>Rhabditomorpha</taxon>
        <taxon>Strongyloidea</taxon>
        <taxon>Ancylostomatidae</taxon>
        <taxon>Ancylostomatinae</taxon>
        <taxon>Ancylostoma</taxon>
    </lineage>
</organism>
<dbReference type="AlphaFoldDB" id="A0A368FL98"/>
<protein>
    <submittedName>
        <fullName evidence="4">ShTK domain protein</fullName>
    </submittedName>
</protein>
<reference evidence="4 5" key="1">
    <citation type="submission" date="2014-10" db="EMBL/GenBank/DDBJ databases">
        <title>Draft genome of the hookworm Ancylostoma caninum.</title>
        <authorList>
            <person name="Mitreva M."/>
        </authorList>
    </citation>
    <scope>NUCLEOTIDE SEQUENCE [LARGE SCALE GENOMIC DNA]</scope>
    <source>
        <strain evidence="4 5">Baltimore</strain>
    </source>
</reference>
<dbReference type="EMBL" id="JOJR01000991">
    <property type="protein sequence ID" value="RCN33001.1"/>
    <property type="molecule type" value="Genomic_DNA"/>
</dbReference>
<evidence type="ECO:0000313" key="4">
    <source>
        <dbReference type="EMBL" id="RCN33001.1"/>
    </source>
</evidence>
<comment type="caution">
    <text evidence="1">Lacks conserved residue(s) required for the propagation of feature annotation.</text>
</comment>
<evidence type="ECO:0000256" key="1">
    <source>
        <dbReference type="PROSITE-ProRule" id="PRU01005"/>
    </source>
</evidence>
<keyword evidence="5" id="KW-1185">Reference proteome</keyword>
<gene>
    <name evidence="4" type="ORF">ANCCAN_21180</name>
</gene>
<dbReference type="Proteomes" id="UP000252519">
    <property type="component" value="Unassembled WGS sequence"/>
</dbReference>
<name>A0A368FL98_ANCCA</name>
<sequence length="65" mass="7447">MFFYVLCILVLINGANSAEVTDTQLPCEDVDDIAICSRIKDYYQCTKPQYKPLAEKRCRKTCGFC</sequence>
<evidence type="ECO:0000313" key="5">
    <source>
        <dbReference type="Proteomes" id="UP000252519"/>
    </source>
</evidence>
<feature type="domain" description="ShKT" evidence="3">
    <location>
        <begin position="27"/>
        <end position="65"/>
    </location>
</feature>
<comment type="caution">
    <text evidence="4">The sequence shown here is derived from an EMBL/GenBank/DDBJ whole genome shotgun (WGS) entry which is preliminary data.</text>
</comment>
<feature type="chain" id="PRO_5016570213" evidence="2">
    <location>
        <begin position="18"/>
        <end position="65"/>
    </location>
</feature>
<proteinExistence type="predicted"/>
<dbReference type="Pfam" id="PF01549">
    <property type="entry name" value="ShK"/>
    <property type="match status" value="1"/>
</dbReference>
<dbReference type="PROSITE" id="PS51670">
    <property type="entry name" value="SHKT"/>
    <property type="match status" value="1"/>
</dbReference>
<accession>A0A368FL98</accession>
<evidence type="ECO:0000256" key="2">
    <source>
        <dbReference type="SAM" id="SignalP"/>
    </source>
</evidence>
<dbReference type="InterPro" id="IPR003582">
    <property type="entry name" value="ShKT_dom"/>
</dbReference>
<keyword evidence="2" id="KW-0732">Signal</keyword>
<evidence type="ECO:0000259" key="3">
    <source>
        <dbReference type="PROSITE" id="PS51670"/>
    </source>
</evidence>
<feature type="signal peptide" evidence="2">
    <location>
        <begin position="1"/>
        <end position="17"/>
    </location>
</feature>